<organism evidence="1 2">
    <name type="scientific">Rhynchosporium secalis</name>
    <name type="common">Barley scald fungus</name>
    <dbReference type="NCBI Taxonomy" id="38038"/>
    <lineage>
        <taxon>Eukaryota</taxon>
        <taxon>Fungi</taxon>
        <taxon>Dikarya</taxon>
        <taxon>Ascomycota</taxon>
        <taxon>Pezizomycotina</taxon>
        <taxon>Leotiomycetes</taxon>
        <taxon>Helotiales</taxon>
        <taxon>Ploettnerulaceae</taxon>
        <taxon>Rhynchosporium</taxon>
    </lineage>
</organism>
<keyword evidence="2" id="KW-1185">Reference proteome</keyword>
<dbReference type="SUPFAM" id="SSF51197">
    <property type="entry name" value="Clavaminate synthase-like"/>
    <property type="match status" value="1"/>
</dbReference>
<dbReference type="EMBL" id="FJVC01000234">
    <property type="protein sequence ID" value="CZT46072.1"/>
    <property type="molecule type" value="Genomic_DNA"/>
</dbReference>
<gene>
    <name evidence="1" type="ORF">RSE6_06450</name>
</gene>
<proteinExistence type="predicted"/>
<accession>A0A1E1MAC6</accession>
<evidence type="ECO:0000313" key="1">
    <source>
        <dbReference type="EMBL" id="CZT46072.1"/>
    </source>
</evidence>
<reference evidence="2" key="1">
    <citation type="submission" date="2016-03" db="EMBL/GenBank/DDBJ databases">
        <authorList>
            <person name="Guldener U."/>
        </authorList>
    </citation>
    <scope>NUCLEOTIDE SEQUENCE [LARGE SCALE GENOMIC DNA]</scope>
</reference>
<dbReference type="Proteomes" id="UP000177625">
    <property type="component" value="Unassembled WGS sequence"/>
</dbReference>
<sequence length="301" mass="34417">MIKIIQTSSRPSKTTYEPDPSCYVVEARSDEIRQALNTFKGLGLSYEKATKETFPLPKLALSFLKIRDQIYHGRGFVIIRGLDPDAYTSLDFAVVFLGISSYIAERRGKQDQRRSMMIHVLDRDPTNKETNPSRGKQYVKPFHADVICDTLAIATRSCSARDGRAFVASSCYGRSPPFYNRALLYHTDGKIILTFSRRLLTGHSDSDIPDLTEKQVEAITAVHFTAQKYQIEILMKSFEDGGDHHRHLLRLWLNNQDSMWERDPALKVAWARVFDDTERGTYWDAMPVWLDGKIIKAESCD</sequence>
<protein>
    <recommendedName>
        <fullName evidence="3">TauD/TfdA-like domain-containing protein</fullName>
    </recommendedName>
</protein>
<evidence type="ECO:0000313" key="2">
    <source>
        <dbReference type="Proteomes" id="UP000177625"/>
    </source>
</evidence>
<dbReference type="AlphaFoldDB" id="A0A1E1MAC6"/>
<name>A0A1E1MAC6_RHYSE</name>
<evidence type="ECO:0008006" key="3">
    <source>
        <dbReference type="Google" id="ProtNLM"/>
    </source>
</evidence>